<dbReference type="GO" id="GO:0005737">
    <property type="term" value="C:cytoplasm"/>
    <property type="evidence" value="ECO:0000318"/>
    <property type="project" value="GO_Central"/>
</dbReference>
<dbReference type="Gramene" id="EOY19624">
    <property type="protein sequence ID" value="EOY19624"/>
    <property type="gene ID" value="TCM_044758"/>
</dbReference>
<gene>
    <name evidence="5" type="ORF">TCM_044758</name>
</gene>
<dbReference type="GO" id="GO:0051923">
    <property type="term" value="P:sulfation"/>
    <property type="evidence" value="ECO:0000318"/>
    <property type="project" value="GO_Central"/>
</dbReference>
<evidence type="ECO:0000313" key="6">
    <source>
        <dbReference type="Proteomes" id="UP000026915"/>
    </source>
</evidence>
<organism evidence="5 6">
    <name type="scientific">Theobroma cacao</name>
    <name type="common">Cacao</name>
    <name type="synonym">Cocoa</name>
    <dbReference type="NCBI Taxonomy" id="3641"/>
    <lineage>
        <taxon>Eukaryota</taxon>
        <taxon>Viridiplantae</taxon>
        <taxon>Streptophyta</taxon>
        <taxon>Embryophyta</taxon>
        <taxon>Tracheophyta</taxon>
        <taxon>Spermatophyta</taxon>
        <taxon>Magnoliopsida</taxon>
        <taxon>eudicotyledons</taxon>
        <taxon>Gunneridae</taxon>
        <taxon>Pentapetalae</taxon>
        <taxon>rosids</taxon>
        <taxon>malvids</taxon>
        <taxon>Malvales</taxon>
        <taxon>Malvaceae</taxon>
        <taxon>Byttnerioideae</taxon>
        <taxon>Theobroma</taxon>
    </lineage>
</organism>
<dbReference type="InterPro" id="IPR000863">
    <property type="entry name" value="Sulfotransferase_dom"/>
</dbReference>
<dbReference type="InParanoid" id="A0A061FXU3"/>
<dbReference type="AlphaFoldDB" id="A0A061FXU3"/>
<reference evidence="5 6" key="1">
    <citation type="journal article" date="2013" name="Genome Biol.">
        <title>The genome sequence of the most widely cultivated cacao type and its use to identify candidate genes regulating pod color.</title>
        <authorList>
            <person name="Motamayor J.C."/>
            <person name="Mockaitis K."/>
            <person name="Schmutz J."/>
            <person name="Haiminen N."/>
            <person name="Iii D.L."/>
            <person name="Cornejo O."/>
            <person name="Findley S.D."/>
            <person name="Zheng P."/>
            <person name="Utro F."/>
            <person name="Royaert S."/>
            <person name="Saski C."/>
            <person name="Jenkins J."/>
            <person name="Podicheti R."/>
            <person name="Zhao M."/>
            <person name="Scheffler B.E."/>
            <person name="Stack J.C."/>
            <person name="Feltus F.A."/>
            <person name="Mustiga G.M."/>
            <person name="Amores F."/>
            <person name="Phillips W."/>
            <person name="Marelli J.P."/>
            <person name="May G.D."/>
            <person name="Shapiro H."/>
            <person name="Ma J."/>
            <person name="Bustamante C.D."/>
            <person name="Schnell R.J."/>
            <person name="Main D."/>
            <person name="Gilbert D."/>
            <person name="Parida L."/>
            <person name="Kuhn D.N."/>
        </authorList>
    </citation>
    <scope>NUCLEOTIDE SEQUENCE [LARGE SCALE GENOMIC DNA]</scope>
    <source>
        <strain evidence="6">cv. Matina 1-6</strain>
    </source>
</reference>
<dbReference type="OMA" id="ISHFEVN"/>
<dbReference type="InterPro" id="IPR027417">
    <property type="entry name" value="P-loop_NTPase"/>
</dbReference>
<dbReference type="Proteomes" id="UP000026915">
    <property type="component" value="Chromosome 10"/>
</dbReference>
<comment type="similarity">
    <text evidence="1 3">Belongs to the sulfotransferase 1 family.</text>
</comment>
<accession>A0A061FXU3</accession>
<dbReference type="SUPFAM" id="SSF52540">
    <property type="entry name" value="P-loop containing nucleoside triphosphate hydrolases"/>
    <property type="match status" value="1"/>
</dbReference>
<dbReference type="PANTHER" id="PTHR11783">
    <property type="entry name" value="SULFOTRANSFERASE SULT"/>
    <property type="match status" value="1"/>
</dbReference>
<evidence type="ECO:0000259" key="4">
    <source>
        <dbReference type="Pfam" id="PF00685"/>
    </source>
</evidence>
<dbReference type="eggNOG" id="KOG1584">
    <property type="taxonomic scope" value="Eukaryota"/>
</dbReference>
<keyword evidence="2 3" id="KW-0808">Transferase</keyword>
<dbReference type="GO" id="GO:0008146">
    <property type="term" value="F:sulfotransferase activity"/>
    <property type="evidence" value="ECO:0000318"/>
    <property type="project" value="GO_Central"/>
</dbReference>
<dbReference type="EMBL" id="CM001888">
    <property type="protein sequence ID" value="EOY19624.1"/>
    <property type="molecule type" value="Genomic_DNA"/>
</dbReference>
<sequence>MEGEQSHENHPPSMVAEGDDHHIITKKQGPTFCQFQGFWCRSSLVPNIISFQKHFQALDDDIIVASKPKAGTTWLKALVFTIVNRARFSLSNSPLNLTNPHKLIPYLEITVYGQDHIPDLTSIPSPRLFATHLPFAVLAESSIKQAKSRIVYVTRNPLDIIVSFWHFIRGIECPDWPLVECFEMFCRGEEGFGPFWDHALGYWKESSEKPHKVLFLKYEHLKENPIQQIKRIAEFIGFPFSVEEERAGAIEEIKTFCSFSNMKDLVGNMTGTMGRLHIQPKELFRKGEVGDHINYLSPSAIERFCKIVEEKLSGSGLAYDLPC</sequence>
<evidence type="ECO:0000256" key="1">
    <source>
        <dbReference type="ARBA" id="ARBA00005771"/>
    </source>
</evidence>
<evidence type="ECO:0000256" key="3">
    <source>
        <dbReference type="RuleBase" id="RU361155"/>
    </source>
</evidence>
<evidence type="ECO:0000256" key="2">
    <source>
        <dbReference type="ARBA" id="ARBA00022679"/>
    </source>
</evidence>
<dbReference type="EC" id="2.8.2.-" evidence="3"/>
<feature type="domain" description="Sulfotransferase" evidence="4">
    <location>
        <begin position="59"/>
        <end position="316"/>
    </location>
</feature>
<dbReference type="HOGENOM" id="CLU_027239_0_3_1"/>
<protein>
    <recommendedName>
        <fullName evidence="3">Sulfotransferase</fullName>
        <ecNumber evidence="3">2.8.2.-</ecNumber>
    </recommendedName>
</protein>
<keyword evidence="6" id="KW-1185">Reference proteome</keyword>
<proteinExistence type="inferred from homology"/>
<dbReference type="Pfam" id="PF00685">
    <property type="entry name" value="Sulfotransfer_1"/>
    <property type="match status" value="1"/>
</dbReference>
<dbReference type="Gene3D" id="3.40.50.300">
    <property type="entry name" value="P-loop containing nucleotide triphosphate hydrolases"/>
    <property type="match status" value="1"/>
</dbReference>
<name>A0A061FXU3_THECC</name>
<evidence type="ECO:0000313" key="5">
    <source>
        <dbReference type="EMBL" id="EOY19624.1"/>
    </source>
</evidence>